<protein>
    <submittedName>
        <fullName evidence="1">Uncharacterized protein</fullName>
    </submittedName>
</protein>
<organism evidence="1 2">
    <name type="scientific">Caenorhabditis japonica</name>
    <dbReference type="NCBI Taxonomy" id="281687"/>
    <lineage>
        <taxon>Eukaryota</taxon>
        <taxon>Metazoa</taxon>
        <taxon>Ecdysozoa</taxon>
        <taxon>Nematoda</taxon>
        <taxon>Chromadorea</taxon>
        <taxon>Rhabditida</taxon>
        <taxon>Rhabditina</taxon>
        <taxon>Rhabditomorpha</taxon>
        <taxon>Rhabditoidea</taxon>
        <taxon>Rhabditidae</taxon>
        <taxon>Peloderinae</taxon>
        <taxon>Caenorhabditis</taxon>
    </lineage>
</organism>
<keyword evidence="2" id="KW-1185">Reference proteome</keyword>
<dbReference type="AlphaFoldDB" id="A0A8R1DP75"/>
<reference evidence="1" key="2">
    <citation type="submission" date="2022-06" db="UniProtKB">
        <authorList>
            <consortium name="EnsemblMetazoa"/>
        </authorList>
    </citation>
    <scope>IDENTIFICATION</scope>
    <source>
        <strain evidence="1">DF5081</strain>
    </source>
</reference>
<accession>A0A8R1DP75</accession>
<name>A0A8R1DP75_CAEJA</name>
<evidence type="ECO:0000313" key="1">
    <source>
        <dbReference type="EnsemblMetazoa" id="CJA08369.1"/>
    </source>
</evidence>
<proteinExistence type="predicted"/>
<sequence length="96" mass="10634">MSTTSSLEKEDWLDLGDLNNAPTFSLEDALNDTEHLTEPFLDEPFIVDGEFGSVSNLAESTSVSDGVPLLYRLDSAFVIQPHRAFSFFEITNIFSA</sequence>
<reference evidence="2" key="1">
    <citation type="submission" date="2010-08" db="EMBL/GenBank/DDBJ databases">
        <authorList>
            <consortium name="Caenorhabditis japonica Sequencing Consortium"/>
            <person name="Wilson R.K."/>
        </authorList>
    </citation>
    <scope>NUCLEOTIDE SEQUENCE [LARGE SCALE GENOMIC DNA]</scope>
    <source>
        <strain evidence="2">DF5081</strain>
    </source>
</reference>
<dbReference type="Proteomes" id="UP000005237">
    <property type="component" value="Unassembled WGS sequence"/>
</dbReference>
<dbReference type="EnsemblMetazoa" id="CJA08369.1">
    <property type="protein sequence ID" value="CJA08369.1"/>
    <property type="gene ID" value="WBGene00127571"/>
</dbReference>
<evidence type="ECO:0000313" key="2">
    <source>
        <dbReference type="Proteomes" id="UP000005237"/>
    </source>
</evidence>